<evidence type="ECO:0000313" key="4">
    <source>
        <dbReference type="Proteomes" id="UP001436297"/>
    </source>
</evidence>
<feature type="transmembrane region" description="Helical" evidence="1">
    <location>
        <begin position="110"/>
        <end position="129"/>
    </location>
</feature>
<feature type="domain" description="DUF418" evidence="2">
    <location>
        <begin position="228"/>
        <end position="381"/>
    </location>
</feature>
<keyword evidence="1" id="KW-1133">Transmembrane helix</keyword>
<feature type="transmembrane region" description="Helical" evidence="1">
    <location>
        <begin position="85"/>
        <end position="104"/>
    </location>
</feature>
<feature type="transmembrane region" description="Helical" evidence="1">
    <location>
        <begin position="341"/>
        <end position="362"/>
    </location>
</feature>
<feature type="transmembrane region" description="Helical" evidence="1">
    <location>
        <begin position="266"/>
        <end position="290"/>
    </location>
</feature>
<name>A0ABZ3E9Z7_9STAP</name>
<keyword evidence="4" id="KW-1185">Reference proteome</keyword>
<evidence type="ECO:0000256" key="1">
    <source>
        <dbReference type="SAM" id="Phobius"/>
    </source>
</evidence>
<dbReference type="RefSeq" id="WP_251519385.1">
    <property type="nucleotide sequence ID" value="NZ_CP128355.1"/>
</dbReference>
<feature type="transmembrane region" description="Helical" evidence="1">
    <location>
        <begin position="12"/>
        <end position="29"/>
    </location>
</feature>
<dbReference type="PANTHER" id="PTHR30590">
    <property type="entry name" value="INNER MEMBRANE PROTEIN"/>
    <property type="match status" value="1"/>
</dbReference>
<dbReference type="Proteomes" id="UP001436297">
    <property type="component" value="Chromosome"/>
</dbReference>
<reference evidence="3 4" key="1">
    <citation type="journal article" date="2024" name="Pathogens">
        <title>Staphylococcus hsinchuensis sp. nov., Isolated from Soymilk.</title>
        <authorList>
            <person name="Wang Y.T."/>
            <person name="Lin Y.C."/>
            <person name="Hsieh Y.H."/>
            <person name="Lin Y.T."/>
            <person name="Hamada M."/>
            <person name="Chen C.C."/>
            <person name="Liou J.S."/>
            <person name="Lee A.Y."/>
            <person name="Zhang W.L."/>
            <person name="Chen Y.T."/>
            <person name="Huang C.H."/>
        </authorList>
    </citation>
    <scope>NUCLEOTIDE SEQUENCE [LARGE SCALE GENOMIC DNA]</scope>
    <source>
        <strain evidence="3 4">H164</strain>
    </source>
</reference>
<dbReference type="InterPro" id="IPR007349">
    <property type="entry name" value="DUF418"/>
</dbReference>
<feature type="transmembrane region" description="Helical" evidence="1">
    <location>
        <begin position="311"/>
        <end position="335"/>
    </location>
</feature>
<accession>A0ABZ3E9Z7</accession>
<proteinExistence type="predicted"/>
<keyword evidence="1" id="KW-0812">Transmembrane</keyword>
<feature type="transmembrane region" description="Helical" evidence="1">
    <location>
        <begin position="49"/>
        <end position="73"/>
    </location>
</feature>
<protein>
    <submittedName>
        <fullName evidence="3">DUF418 domain-containing protein</fullName>
    </submittedName>
</protein>
<feature type="transmembrane region" description="Helical" evidence="1">
    <location>
        <begin position="136"/>
        <end position="153"/>
    </location>
</feature>
<dbReference type="PANTHER" id="PTHR30590:SF2">
    <property type="entry name" value="INNER MEMBRANE PROTEIN"/>
    <property type="match status" value="1"/>
</dbReference>
<evidence type="ECO:0000313" key="3">
    <source>
        <dbReference type="EMBL" id="XAF69680.1"/>
    </source>
</evidence>
<gene>
    <name evidence="3" type="ORF">QQM35_06285</name>
</gene>
<dbReference type="InterPro" id="IPR052529">
    <property type="entry name" value="Bact_Transport_Assoc"/>
</dbReference>
<sequence>MTTSKRVFELDALRGLSLFGILLMNILPFSFPYDESFLPDKVDGVDELIIRIVTTLIISSFYPIFTFLFGYGLAIMFDHSVQRDYGYYPVIFRRLTFLLALGLIHGYFIFSGDILVDYAITGMIAVLLIKKRPKALFITAIVLFTVKIVLIAIPKSLFTWLNGRYDTANFTGTSISKFINTKQHGSYMSNIALNTYEKTMHILDLVTFGAFFEFLPYVLLGMVAQKVNLIDYIRNNQRKAMKWGCTFLIIGYLVKLPYAIDYANQALSTLSTMLGGPLVATGYVLLFIILCQKSNFVRFISMFKYPGKLSLTIYLTQSIIFTLIYGGLGFGFGLYDRLALYQSYMIAIVIFILQMILSYYYLKKFKKGPFEWIWRKFTYLK</sequence>
<dbReference type="EMBL" id="CP128355">
    <property type="protein sequence ID" value="XAF69680.1"/>
    <property type="molecule type" value="Genomic_DNA"/>
</dbReference>
<feature type="transmembrane region" description="Helical" evidence="1">
    <location>
        <begin position="240"/>
        <end position="260"/>
    </location>
</feature>
<evidence type="ECO:0000259" key="2">
    <source>
        <dbReference type="Pfam" id="PF04235"/>
    </source>
</evidence>
<organism evidence="3 4">
    <name type="scientific">Staphylococcus hsinchuensis</name>
    <dbReference type="NCBI Taxonomy" id="3051183"/>
    <lineage>
        <taxon>Bacteria</taxon>
        <taxon>Bacillati</taxon>
        <taxon>Bacillota</taxon>
        <taxon>Bacilli</taxon>
        <taxon>Bacillales</taxon>
        <taxon>Staphylococcaceae</taxon>
        <taxon>Staphylococcus</taxon>
    </lineage>
</organism>
<keyword evidence="1" id="KW-0472">Membrane</keyword>
<dbReference type="Pfam" id="PF04235">
    <property type="entry name" value="DUF418"/>
    <property type="match status" value="1"/>
</dbReference>
<feature type="transmembrane region" description="Helical" evidence="1">
    <location>
        <begin position="202"/>
        <end position="220"/>
    </location>
</feature>